<evidence type="ECO:0000313" key="5">
    <source>
        <dbReference type="Proteomes" id="UP001154272"/>
    </source>
</evidence>
<feature type="signal peptide" evidence="1">
    <location>
        <begin position="1"/>
        <end position="19"/>
    </location>
</feature>
<protein>
    <submittedName>
        <fullName evidence="4">Contains C-terminal SPOR domain (RlpA) (PDB:4AVR) (PUBMED:24806796)</fullName>
    </submittedName>
</protein>
<dbReference type="InterPro" id="IPR036908">
    <property type="entry name" value="RlpA-like_sf"/>
</dbReference>
<dbReference type="InterPro" id="IPR007730">
    <property type="entry name" value="SPOR-like_dom"/>
</dbReference>
<dbReference type="SUPFAM" id="SSF110997">
    <property type="entry name" value="Sporulation related repeat"/>
    <property type="match status" value="1"/>
</dbReference>
<dbReference type="Gene3D" id="2.40.40.10">
    <property type="entry name" value="RlpA-like domain"/>
    <property type="match status" value="1"/>
</dbReference>
<evidence type="ECO:0000256" key="1">
    <source>
        <dbReference type="SAM" id="SignalP"/>
    </source>
</evidence>
<dbReference type="PANTHER" id="PTHR34183:SF1">
    <property type="entry name" value="ENDOLYTIC PEPTIDOGLYCAN TRANSGLYCOSYLASE RLPA"/>
    <property type="match status" value="1"/>
</dbReference>
<dbReference type="Gene3D" id="3.30.70.1070">
    <property type="entry name" value="Sporulation related repeat"/>
    <property type="match status" value="1"/>
</dbReference>
<feature type="domain" description="SPOR" evidence="3">
    <location>
        <begin position="235"/>
        <end position="295"/>
    </location>
</feature>
<evidence type="ECO:0000259" key="3">
    <source>
        <dbReference type="Pfam" id="PF05036"/>
    </source>
</evidence>
<dbReference type="PANTHER" id="PTHR34183">
    <property type="entry name" value="ENDOLYTIC PEPTIDOGLYCAN TRANSGLYCOSYLASE RLPA"/>
    <property type="match status" value="1"/>
</dbReference>
<feature type="chain" id="PRO_5046025062" evidence="1">
    <location>
        <begin position="20"/>
        <end position="302"/>
    </location>
</feature>
<dbReference type="Pfam" id="PF05036">
    <property type="entry name" value="SPOR"/>
    <property type="match status" value="1"/>
</dbReference>
<feature type="domain" description="RlpA-like protein double-psi beta-barrel" evidence="2">
    <location>
        <begin position="78"/>
        <end position="153"/>
    </location>
</feature>
<keyword evidence="5" id="KW-1185">Reference proteome</keyword>
<accession>A0ABN8W6B8</accession>
<evidence type="ECO:0000259" key="2">
    <source>
        <dbReference type="Pfam" id="PF03330"/>
    </source>
</evidence>
<dbReference type="InterPro" id="IPR036680">
    <property type="entry name" value="SPOR-like_sf"/>
</dbReference>
<dbReference type="Proteomes" id="UP001154272">
    <property type="component" value="Unassembled WGS sequence"/>
</dbReference>
<comment type="caution">
    <text evidence="4">The sequence shown here is derived from an EMBL/GenBank/DDBJ whole genome shotgun (WGS) entry which is preliminary data.</text>
</comment>
<reference evidence="4" key="1">
    <citation type="submission" date="2022-10" db="EMBL/GenBank/DDBJ databases">
        <authorList>
            <person name="Botero Cardona J."/>
        </authorList>
    </citation>
    <scope>NUCLEOTIDE SEQUENCE</scope>
    <source>
        <strain evidence="4">R-83534</strain>
    </source>
</reference>
<proteinExistence type="predicted"/>
<dbReference type="CDD" id="cd22268">
    <property type="entry name" value="DPBB_RlpA-like"/>
    <property type="match status" value="1"/>
</dbReference>
<sequence>MAVYAVNYSVIKISGFLCAAFLLSSCNKNVDDAVLKTAKLHYEVGQPYQLGNRWIYPEENFAYKGTGIAVVSSKSGKQITADGEIYDAQSMTGAHQTLQLPAIVQVRNMDNGREITIRLNDRPASTTDRILELTPKAASLLGLVRGSVAKVEIIEDEKRSQDLAFKLPNGPQTQMQVSTAPLETIKVESLDGTQPLKSDTRHLEQPQENNVQALTPLEELPAQYRQGAATNGQLWIDGGSFTSSVYANRLAARMGGRLVNTYTGGRRVIRVRSGPYSSVEQADQNLDSLLKSGIKGAKIIVE</sequence>
<evidence type="ECO:0000313" key="4">
    <source>
        <dbReference type="EMBL" id="CAI3922759.1"/>
    </source>
</evidence>
<dbReference type="Pfam" id="PF03330">
    <property type="entry name" value="DPBB_1"/>
    <property type="match status" value="1"/>
</dbReference>
<keyword evidence="1" id="KW-0732">Signal</keyword>
<name>A0ABN8W6B8_9PROT</name>
<dbReference type="InterPro" id="IPR009009">
    <property type="entry name" value="RlpA-like_DPBB"/>
</dbReference>
<dbReference type="EMBL" id="CAMXCH010000001">
    <property type="protein sequence ID" value="CAI3922759.1"/>
    <property type="molecule type" value="Genomic_DNA"/>
</dbReference>
<organism evidence="4 5">
    <name type="scientific">Commensalibacter papalotli</name>
    <name type="common">ex Botero et al. 2024</name>
    <dbReference type="NCBI Taxonomy" id="2972766"/>
    <lineage>
        <taxon>Bacteria</taxon>
        <taxon>Pseudomonadati</taxon>
        <taxon>Pseudomonadota</taxon>
        <taxon>Alphaproteobacteria</taxon>
        <taxon>Acetobacterales</taxon>
        <taxon>Acetobacteraceae</taxon>
    </lineage>
</organism>
<gene>
    <name evidence="4" type="ORF">R83534S58_LOCUS37</name>
</gene>